<proteinExistence type="predicted"/>
<organism evidence="1 2">
    <name type="scientific">Thermocoleostomius sinensis A174</name>
    <dbReference type="NCBI Taxonomy" id="2016057"/>
    <lineage>
        <taxon>Bacteria</taxon>
        <taxon>Bacillati</taxon>
        <taxon>Cyanobacteriota</taxon>
        <taxon>Cyanophyceae</taxon>
        <taxon>Oculatellales</taxon>
        <taxon>Oculatellaceae</taxon>
        <taxon>Thermocoleostomius</taxon>
    </lineage>
</organism>
<dbReference type="EMBL" id="CP113797">
    <property type="protein sequence ID" value="WAL62121.1"/>
    <property type="molecule type" value="Genomic_DNA"/>
</dbReference>
<accession>A0A9E8ZG03</accession>
<reference evidence="1" key="1">
    <citation type="submission" date="2022-12" db="EMBL/GenBank/DDBJ databases">
        <title>Polyphasic identification of a Novel Hot-Spring Cyanobacterium Ocullathermofonsia sinensis gen nov. sp. nov. and Genomic Insights on its Adaptations to the Thermal Habitat.</title>
        <authorList>
            <person name="Daroch M."/>
            <person name="Tang J."/>
            <person name="Jiang Y."/>
        </authorList>
    </citation>
    <scope>NUCLEOTIDE SEQUENCE</scope>
    <source>
        <strain evidence="1">PKUAC-SCTA174</strain>
    </source>
</reference>
<evidence type="ECO:0000313" key="2">
    <source>
        <dbReference type="Proteomes" id="UP001163152"/>
    </source>
</evidence>
<sequence length="84" mass="8829">MASSVPLKGIELVDCAKANAAQGPTVAADLCGYGQDVATFQQELRQACQQIGIEVTELSDLITEQQVVRQVGGIEIAPDTPSEL</sequence>
<dbReference type="KEGG" id="tsin:OXH18_09085"/>
<gene>
    <name evidence="1" type="ORF">OXH18_09085</name>
</gene>
<protein>
    <submittedName>
        <fullName evidence="1">Uncharacterized protein</fullName>
    </submittedName>
</protein>
<dbReference type="AlphaFoldDB" id="A0A9E8ZG03"/>
<evidence type="ECO:0000313" key="1">
    <source>
        <dbReference type="EMBL" id="WAL62121.1"/>
    </source>
</evidence>
<dbReference type="RefSeq" id="WP_268612230.1">
    <property type="nucleotide sequence ID" value="NZ_CP113797.1"/>
</dbReference>
<dbReference type="Proteomes" id="UP001163152">
    <property type="component" value="Chromosome"/>
</dbReference>
<name>A0A9E8ZG03_9CYAN</name>
<keyword evidence="2" id="KW-1185">Reference proteome</keyword>